<gene>
    <name evidence="3" type="ORF">RT97_17190</name>
</gene>
<dbReference type="InterPro" id="IPR001296">
    <property type="entry name" value="Glyco_trans_1"/>
</dbReference>
<sequence>MKILVYSMNFTPELAGIGKYSGEMAEWLAARGHEVRVIAAPPYFPQWAVFDGYSAWAYRKSEANGVTVWRAPTWVPAKPRTLARMAHLFSFMLSSMPLLLGQARWKPDAVFVVEPPLFCAPAALLFSKMLGIKSWLHIQDYEVDAAFGLGWMRGAGVRRFAFAAERWLLGKFNRVSTISGAMLDKARAKGVAEARLVLFPNWVDVSAIRPAADAAPRTADADADADADTGFRAELGIPADALVVLYSGSLGSKQGIELLAEAAQLLVYARDIHFVICGNGPSREALMSACMRLRNVHFLDLQPAARLNELLGMADIHVLPQRADAEDLVMPSKLAGMLASGKAVIVTANPGTELSRVMTNRGLVVPPGDAEVLADAIEQLALSPTVREALGAAGRAFAQAELDQNAILSRFEQELFRCVAGAETAPSTPTIESNA</sequence>
<dbReference type="Gene3D" id="3.40.50.2000">
    <property type="entry name" value="Glycogen Phosphorylase B"/>
    <property type="match status" value="2"/>
</dbReference>
<organism evidence="3 4">
    <name type="scientific">Variovorax paradoxus</name>
    <dbReference type="NCBI Taxonomy" id="34073"/>
    <lineage>
        <taxon>Bacteria</taxon>
        <taxon>Pseudomonadati</taxon>
        <taxon>Pseudomonadota</taxon>
        <taxon>Betaproteobacteria</taxon>
        <taxon>Burkholderiales</taxon>
        <taxon>Comamonadaceae</taxon>
        <taxon>Variovorax</taxon>
    </lineage>
</organism>
<dbReference type="GO" id="GO:0016758">
    <property type="term" value="F:hexosyltransferase activity"/>
    <property type="evidence" value="ECO:0007669"/>
    <property type="project" value="TreeGrafter"/>
</dbReference>
<dbReference type="Pfam" id="PF13579">
    <property type="entry name" value="Glyco_trans_4_4"/>
    <property type="match status" value="1"/>
</dbReference>
<dbReference type="CDD" id="cd03794">
    <property type="entry name" value="GT4_WbuB-like"/>
    <property type="match status" value="1"/>
</dbReference>
<dbReference type="SUPFAM" id="SSF53756">
    <property type="entry name" value="UDP-Glycosyltransferase/glycogen phosphorylase"/>
    <property type="match status" value="1"/>
</dbReference>
<keyword evidence="3" id="KW-0808">Transferase</keyword>
<accession>A0A0D0MNI4</accession>
<dbReference type="RefSeq" id="WP_042580003.1">
    <property type="nucleotide sequence ID" value="NZ_JXQQ01000038.1"/>
</dbReference>
<feature type="domain" description="Glycosyl transferase family 1" evidence="1">
    <location>
        <begin position="232"/>
        <end position="395"/>
    </location>
</feature>
<evidence type="ECO:0000313" key="4">
    <source>
        <dbReference type="Proteomes" id="UP000032067"/>
    </source>
</evidence>
<dbReference type="AlphaFoldDB" id="A0A0D0MNI4"/>
<evidence type="ECO:0000313" key="3">
    <source>
        <dbReference type="EMBL" id="KIQ30920.1"/>
    </source>
</evidence>
<comment type="caution">
    <text evidence="3">The sequence shown here is derived from an EMBL/GenBank/DDBJ whole genome shotgun (WGS) entry which is preliminary data.</text>
</comment>
<evidence type="ECO:0000259" key="2">
    <source>
        <dbReference type="Pfam" id="PF13579"/>
    </source>
</evidence>
<dbReference type="OrthoDB" id="9787293at2"/>
<dbReference type="Pfam" id="PF00534">
    <property type="entry name" value="Glycos_transf_1"/>
    <property type="match status" value="1"/>
</dbReference>
<dbReference type="InterPro" id="IPR028098">
    <property type="entry name" value="Glyco_trans_4-like_N"/>
</dbReference>
<name>A0A0D0MNI4_VARPD</name>
<dbReference type="PANTHER" id="PTHR45947:SF3">
    <property type="entry name" value="SULFOQUINOVOSYL TRANSFERASE SQD2"/>
    <property type="match status" value="1"/>
</dbReference>
<proteinExistence type="predicted"/>
<dbReference type="InterPro" id="IPR050194">
    <property type="entry name" value="Glycosyltransferase_grp1"/>
</dbReference>
<dbReference type="EMBL" id="JXQQ01000038">
    <property type="protein sequence ID" value="KIQ30920.1"/>
    <property type="molecule type" value="Genomic_DNA"/>
</dbReference>
<feature type="domain" description="Glycosyltransferase subfamily 4-like N-terminal" evidence="2">
    <location>
        <begin position="16"/>
        <end position="202"/>
    </location>
</feature>
<reference evidence="3 4" key="1">
    <citation type="submission" date="2014-12" db="EMBL/GenBank/DDBJ databases">
        <title>16Stimator: statistical estimation of ribosomal gene copy numbers from draft genome assemblies.</title>
        <authorList>
            <person name="Perisin M.A."/>
            <person name="Vetter M."/>
            <person name="Gilbert J.A."/>
            <person name="Bergelson J."/>
        </authorList>
    </citation>
    <scope>NUCLEOTIDE SEQUENCE [LARGE SCALE GENOMIC DNA]</scope>
    <source>
        <strain evidence="3 4">MEDvA23</strain>
    </source>
</reference>
<dbReference type="Proteomes" id="UP000032067">
    <property type="component" value="Unassembled WGS sequence"/>
</dbReference>
<dbReference type="PANTHER" id="PTHR45947">
    <property type="entry name" value="SULFOQUINOVOSYL TRANSFERASE SQD2"/>
    <property type="match status" value="1"/>
</dbReference>
<evidence type="ECO:0000259" key="1">
    <source>
        <dbReference type="Pfam" id="PF00534"/>
    </source>
</evidence>
<protein>
    <submittedName>
        <fullName evidence="3">Glycosyl transferase</fullName>
    </submittedName>
</protein>
<dbReference type="NCBIfam" id="NF007640">
    <property type="entry name" value="PRK10307.1"/>
    <property type="match status" value="1"/>
</dbReference>